<dbReference type="RefSeq" id="WP_182703905.1">
    <property type="nucleotide sequence ID" value="NZ_JACJII010000001.1"/>
</dbReference>
<dbReference type="AlphaFoldDB" id="A0A7W3R615"/>
<dbReference type="InterPro" id="IPR025406">
    <property type="entry name" value="DUF4132"/>
</dbReference>
<evidence type="ECO:0000259" key="1">
    <source>
        <dbReference type="Pfam" id="PF13569"/>
    </source>
</evidence>
<protein>
    <recommendedName>
        <fullName evidence="1">DUF4132 domain-containing protein</fullName>
    </recommendedName>
</protein>
<gene>
    <name evidence="2" type="ORF">HNR21_000560</name>
</gene>
<proteinExistence type="predicted"/>
<feature type="domain" description="DUF4132" evidence="1">
    <location>
        <begin position="833"/>
        <end position="1015"/>
    </location>
</feature>
<dbReference type="EMBL" id="JACJII010000001">
    <property type="protein sequence ID" value="MBA9001678.1"/>
    <property type="molecule type" value="Genomic_DNA"/>
</dbReference>
<organism evidence="2 3">
    <name type="scientific">Thermomonospora cellulosilytica</name>
    <dbReference type="NCBI Taxonomy" id="1411118"/>
    <lineage>
        <taxon>Bacteria</taxon>
        <taxon>Bacillati</taxon>
        <taxon>Actinomycetota</taxon>
        <taxon>Actinomycetes</taxon>
        <taxon>Streptosporangiales</taxon>
        <taxon>Thermomonosporaceae</taxon>
        <taxon>Thermomonospora</taxon>
    </lineage>
</organism>
<accession>A0A7W3R615</accession>
<evidence type="ECO:0000313" key="3">
    <source>
        <dbReference type="Proteomes" id="UP000539313"/>
    </source>
</evidence>
<sequence>MIDEDSFVIPESWRAVLRPRRGGVPGPQIEPDAEAVALARQMIEEARPRIDAVLAHPGSERSIAEAAGLHLGGVPDPLGAAAVTVLVCRQAAAGLDEDIWRLSADAWVTEHGLPFAAEAFAAAGGLRAWSAGEPETLRFLTPSDGPFYLYWHGRQVAADRIRALLAAAGDAKHREAVERLAGHRRTPQQRIIVSFLAPDRQDWVDECCADPPPDDDELRRLLWCSLGRADQVAALGHLGWSECRLPVLATLAEGIGPAIAPVLADYLDRAPGVGPNRSAALEVLAALPTDEAFELLLERTAQKQVHRALMEAARRFPVRTLRLLGPRAADDDSAAELVDTLLHERPDLVDAALPHLPREARQAVEASRARRERVPDASAEELPSFLVDPPWLRRRREARPPVVDGLTVPGDCAVVWAPGEREEWLTSSGTGLDLDDDRPRPEEIEELLAGRMPEDAGPTLLLRCSRELMGPVLREYVPPETKIWGYADWTRSIVARYETDALPLALAVARLNSTRFTGVLLPFRHAEVARLMADRLSRGRAARQMAAGWFARHGTRAVPPLVPAALGRPGRERRDAEAALRLLASQHGADEVTRAAGTHGRAAAEAVAVLLAADPLEVLPARPPKIGAWADPADLPQVLLRDRRRALPDTAVRHLVTMLAMSKPDAPYAGVPLVKELCDPESLAEFGWALFRRWEGSDAAPGDEWALTQLSWTGDDRVVRRLPAVIRPWPDLGLRRLAVLGLDVLADIGTPEALARLHAIGHRLRFGEAKAPAREKARELAETLGLTPEQVADRLTPDLGLDADGTVTLDYGARRFVMGFDDRLTPYVEDEQGRRRKALPKPAAKDDPERAAAAKQRFAELRKGARDLVAEQLARLENAMLTGRRWTPEEFDGLLVRHPLLRHLARRLLWTSEAPDGASTAFRIAEDGTFADVDDETFTPPEGAHIALAHPARLGASLKAWLETFEDYQIIQPFPQLTRPVHTLAETGRATGVVELLRGRHVPRGREELLTRRGWRYDGREDGRFALPPTSGGHYVIVDLDTLVIGHIDLTAHPVHGPRPGFGPLDPTTLSELVTDLLKASTPA</sequence>
<comment type="caution">
    <text evidence="2">The sequence shown here is derived from an EMBL/GenBank/DDBJ whole genome shotgun (WGS) entry which is preliminary data.</text>
</comment>
<dbReference type="Pfam" id="PF13569">
    <property type="entry name" value="DUF4132"/>
    <property type="match status" value="1"/>
</dbReference>
<name>A0A7W3R615_9ACTN</name>
<evidence type="ECO:0000313" key="2">
    <source>
        <dbReference type="EMBL" id="MBA9001678.1"/>
    </source>
</evidence>
<keyword evidence="3" id="KW-1185">Reference proteome</keyword>
<dbReference type="Proteomes" id="UP000539313">
    <property type="component" value="Unassembled WGS sequence"/>
</dbReference>
<reference evidence="2 3" key="1">
    <citation type="submission" date="2020-08" db="EMBL/GenBank/DDBJ databases">
        <title>Sequencing the genomes of 1000 actinobacteria strains.</title>
        <authorList>
            <person name="Klenk H.-P."/>
        </authorList>
    </citation>
    <scope>NUCLEOTIDE SEQUENCE [LARGE SCALE GENOMIC DNA]</scope>
    <source>
        <strain evidence="2 3">DSM 45823</strain>
    </source>
</reference>